<protein>
    <recommendedName>
        <fullName evidence="1">DUF6589 domain-containing protein</fullName>
    </recommendedName>
</protein>
<proteinExistence type="predicted"/>
<dbReference type="EMBL" id="JARKIB010000072">
    <property type="protein sequence ID" value="KAJ7748668.1"/>
    <property type="molecule type" value="Genomic_DNA"/>
</dbReference>
<evidence type="ECO:0000259" key="1">
    <source>
        <dbReference type="Pfam" id="PF20231"/>
    </source>
</evidence>
<evidence type="ECO:0000313" key="3">
    <source>
        <dbReference type="Proteomes" id="UP001215598"/>
    </source>
</evidence>
<dbReference type="Proteomes" id="UP001215598">
    <property type="component" value="Unassembled WGS sequence"/>
</dbReference>
<feature type="non-terminal residue" evidence="2">
    <location>
        <position position="1"/>
    </location>
</feature>
<accession>A0AAD7ITS2</accession>
<feature type="non-terminal residue" evidence="2">
    <location>
        <position position="132"/>
    </location>
</feature>
<keyword evidence="3" id="KW-1185">Reference proteome</keyword>
<organism evidence="2 3">
    <name type="scientific">Mycena metata</name>
    <dbReference type="NCBI Taxonomy" id="1033252"/>
    <lineage>
        <taxon>Eukaryota</taxon>
        <taxon>Fungi</taxon>
        <taxon>Dikarya</taxon>
        <taxon>Basidiomycota</taxon>
        <taxon>Agaricomycotina</taxon>
        <taxon>Agaricomycetes</taxon>
        <taxon>Agaricomycetidae</taxon>
        <taxon>Agaricales</taxon>
        <taxon>Marasmiineae</taxon>
        <taxon>Mycenaceae</taxon>
        <taxon>Mycena</taxon>
    </lineage>
</organism>
<dbReference type="AlphaFoldDB" id="A0AAD7ITS2"/>
<evidence type="ECO:0000313" key="2">
    <source>
        <dbReference type="EMBL" id="KAJ7748668.1"/>
    </source>
</evidence>
<comment type="caution">
    <text evidence="2">The sequence shown here is derived from an EMBL/GenBank/DDBJ whole genome shotgun (WGS) entry which is preliminary data.</text>
</comment>
<feature type="domain" description="DUF6589" evidence="1">
    <location>
        <begin position="55"/>
        <end position="132"/>
    </location>
</feature>
<reference evidence="2" key="1">
    <citation type="submission" date="2023-03" db="EMBL/GenBank/DDBJ databases">
        <title>Massive genome expansion in bonnet fungi (Mycena s.s.) driven by repeated elements and novel gene families across ecological guilds.</title>
        <authorList>
            <consortium name="Lawrence Berkeley National Laboratory"/>
            <person name="Harder C.B."/>
            <person name="Miyauchi S."/>
            <person name="Viragh M."/>
            <person name="Kuo A."/>
            <person name="Thoen E."/>
            <person name="Andreopoulos B."/>
            <person name="Lu D."/>
            <person name="Skrede I."/>
            <person name="Drula E."/>
            <person name="Henrissat B."/>
            <person name="Morin E."/>
            <person name="Kohler A."/>
            <person name="Barry K."/>
            <person name="LaButti K."/>
            <person name="Morin E."/>
            <person name="Salamov A."/>
            <person name="Lipzen A."/>
            <person name="Mereny Z."/>
            <person name="Hegedus B."/>
            <person name="Baldrian P."/>
            <person name="Stursova M."/>
            <person name="Weitz H."/>
            <person name="Taylor A."/>
            <person name="Grigoriev I.V."/>
            <person name="Nagy L.G."/>
            <person name="Martin F."/>
            <person name="Kauserud H."/>
        </authorList>
    </citation>
    <scope>NUCLEOTIDE SEQUENCE</scope>
    <source>
        <strain evidence="2">CBHHK182m</strain>
    </source>
</reference>
<sequence length="132" mass="14322">DPLTHLTSGAIICLDHGVVLEDLACSEELWAKSALNPTLDPPPPLEEHNLEAIHPETDHPSEQIPVVKMRYAPAHAMDTNQSTHAGNITAMGDLLWQGGIAQGKRLQNLVSLLKYVVLFFGDLGTAERVQGI</sequence>
<gene>
    <name evidence="2" type="ORF">B0H16DRAFT_1239611</name>
</gene>
<name>A0AAD7ITS2_9AGAR</name>
<dbReference type="Pfam" id="PF20231">
    <property type="entry name" value="DUF6589"/>
    <property type="match status" value="1"/>
</dbReference>
<dbReference type="InterPro" id="IPR046496">
    <property type="entry name" value="DUF6589"/>
</dbReference>